<reference evidence="1" key="1">
    <citation type="submission" date="2021-01" db="EMBL/GenBank/DDBJ databases">
        <authorList>
            <person name="Corre E."/>
            <person name="Pelletier E."/>
            <person name="Niang G."/>
            <person name="Scheremetjew M."/>
            <person name="Finn R."/>
            <person name="Kale V."/>
            <person name="Holt S."/>
            <person name="Cochrane G."/>
            <person name="Meng A."/>
            <person name="Brown T."/>
            <person name="Cohen L."/>
        </authorList>
    </citation>
    <scope>NUCLEOTIDE SEQUENCE</scope>
    <source>
        <strain evidence="1">CCMP2222</strain>
    </source>
</reference>
<accession>A0A7S2MSY7</accession>
<dbReference type="PANTHER" id="PTHR12725:SF117">
    <property type="entry name" value="HALOACID DEHALOGENASE-LIKE HYDROLASE"/>
    <property type="match status" value="1"/>
</dbReference>
<dbReference type="Pfam" id="PF00702">
    <property type="entry name" value="Hydrolase"/>
    <property type="match status" value="1"/>
</dbReference>
<dbReference type="InterPro" id="IPR010237">
    <property type="entry name" value="Pyr-5-nucltdase"/>
</dbReference>
<dbReference type="SFLD" id="SFLDG01132">
    <property type="entry name" value="C1.5.3:_5'-Nucleotidase_Like"/>
    <property type="match status" value="1"/>
</dbReference>
<dbReference type="AlphaFoldDB" id="A0A7S2MSY7"/>
<dbReference type="SFLD" id="SFLDS00003">
    <property type="entry name" value="Haloacid_Dehalogenase"/>
    <property type="match status" value="1"/>
</dbReference>
<dbReference type="NCBIfam" id="TIGR01993">
    <property type="entry name" value="Pyr-5-nucltdase"/>
    <property type="match status" value="1"/>
</dbReference>
<dbReference type="Gene3D" id="3.40.50.1000">
    <property type="entry name" value="HAD superfamily/HAD-like"/>
    <property type="match status" value="1"/>
</dbReference>
<evidence type="ECO:0000313" key="1">
    <source>
        <dbReference type="EMBL" id="CAD9500926.1"/>
    </source>
</evidence>
<proteinExistence type="predicted"/>
<protein>
    <recommendedName>
        <fullName evidence="2">Pyrimidine 5'-nucleotidase</fullName>
    </recommendedName>
</protein>
<name>A0A7S2MSY7_9DINO</name>
<dbReference type="SFLD" id="SFLDG01129">
    <property type="entry name" value="C1.5:_HAD__Beta-PGM__Phosphata"/>
    <property type="match status" value="1"/>
</dbReference>
<dbReference type="InterPro" id="IPR006439">
    <property type="entry name" value="HAD-SF_hydro_IA"/>
</dbReference>
<sequence>MGSTADAALVSAALGPIEYVFFDLDDCLYKNNWRTAKLLTAKINAFCMEVLGLPDGKAYDLYKRYGTALRGLVEESLMDESRVPEFLIWVHDIPLDDIVPDPQLREMLEAVPLPRWIFTASCKEHAGRCLDRLGIADLFQGVISASSRAMTEKVGYVTKHDPKCFAAAMDFAGVPEEKAGCCIFLDDSPANLKTAKALGWRTVLVGLHARETGEKIECPHADYAVDRIHDVREVLPELFVVA</sequence>
<dbReference type="PANTHER" id="PTHR12725">
    <property type="entry name" value="HALOACID DEHALOGENASE-LIKE HYDROLASE"/>
    <property type="match status" value="1"/>
</dbReference>
<dbReference type="InterPro" id="IPR023214">
    <property type="entry name" value="HAD_sf"/>
</dbReference>
<dbReference type="InterPro" id="IPR036412">
    <property type="entry name" value="HAD-like_sf"/>
</dbReference>
<organism evidence="1">
    <name type="scientific">Alexandrium andersonii</name>
    <dbReference type="NCBI Taxonomy" id="327968"/>
    <lineage>
        <taxon>Eukaryota</taxon>
        <taxon>Sar</taxon>
        <taxon>Alveolata</taxon>
        <taxon>Dinophyceae</taxon>
        <taxon>Gonyaulacales</taxon>
        <taxon>Pyrocystaceae</taxon>
        <taxon>Alexandrium</taxon>
    </lineage>
</organism>
<gene>
    <name evidence="1" type="ORF">AAND1436_LOCUS36952</name>
</gene>
<dbReference type="EMBL" id="HBGQ01077174">
    <property type="protein sequence ID" value="CAD9500926.1"/>
    <property type="molecule type" value="Transcribed_RNA"/>
</dbReference>
<dbReference type="NCBIfam" id="TIGR01509">
    <property type="entry name" value="HAD-SF-IA-v3"/>
    <property type="match status" value="1"/>
</dbReference>
<dbReference type="SUPFAM" id="SSF56784">
    <property type="entry name" value="HAD-like"/>
    <property type="match status" value="1"/>
</dbReference>
<evidence type="ECO:0008006" key="2">
    <source>
        <dbReference type="Google" id="ProtNLM"/>
    </source>
</evidence>